<keyword evidence="5" id="KW-1185">Reference proteome</keyword>
<sequence length="728" mass="83524">MLVFDSFIDSLGTFGAWLGLSSRATVATPGCQPPPTSEGDEDSDSLGCSHTSESTPPPGFFANSSNFVIQQAAFTSINVLTNGNTVLQHLAPYTDPRAAVDSSARWPPPSCHPGTRVSIVNNLMSWLDDSSRLWNFIWLHGSAGCGKSAIAQTFAEKCSELGRLGAAFFFSRPNKRSDPKTVIPSLAYQLATNCPAYKTIIASQLSDDPQLLSKALPVQFRKLIIEPFAYLQHQGDTSVQQPFLILLDGLDECHGELAQCEFVKLISETVRVKKNLPLIWLICCRPEAHFRYIFSRIVYCYKWELEIDEECRNDVDRYLRDEFYELQCKYNIDSLWPPAERFAVISGGASGHFAFADTAIGYVGDEEYANPVQRLDELIAFIQHFELASVTNPLARLDLLYKQILSEIPDDIFPITWRIFGHLIYVSNVNCQVMHLTKSAQILCNYLDVDQGTFYSALRRLYSVVFVPSPEDALDDRLWFYHASFQDFLCDKNRSGKFFIERDRAIRDIEMSLLHWHEVDALYFHRQDEVSGGRRHDHQILPGLKWATEANGPEISRTIAGVAEESYLRCATYDPDLRARVSRMDMRYLFLDFGDFQTFINVCHEEGELNGFCRTEPSNEYDAQLLNYLERMTYPEVVMPASLPLTWPWKRKCRLREYLLLGHGTQSIVVWVTEHVRKRHRKFRFDRLTCDREPSSNQVSDYREWLREVGWYNDDDDEEEEENGDETE</sequence>
<dbReference type="InterPro" id="IPR027417">
    <property type="entry name" value="P-loop_NTPase"/>
</dbReference>
<accession>A0AAD5YS81</accession>
<organism evidence="4 5">
    <name type="scientific">Leucocoprinus birnbaumii</name>
    <dbReference type="NCBI Taxonomy" id="56174"/>
    <lineage>
        <taxon>Eukaryota</taxon>
        <taxon>Fungi</taxon>
        <taxon>Dikarya</taxon>
        <taxon>Basidiomycota</taxon>
        <taxon>Agaricomycotina</taxon>
        <taxon>Agaricomycetes</taxon>
        <taxon>Agaricomycetidae</taxon>
        <taxon>Agaricales</taxon>
        <taxon>Agaricineae</taxon>
        <taxon>Agaricaceae</taxon>
        <taxon>Leucocoprinus</taxon>
    </lineage>
</organism>
<evidence type="ECO:0000256" key="2">
    <source>
        <dbReference type="SAM" id="MobiDB-lite"/>
    </source>
</evidence>
<evidence type="ECO:0000259" key="3">
    <source>
        <dbReference type="Pfam" id="PF24883"/>
    </source>
</evidence>
<gene>
    <name evidence="4" type="ORF">NP233_g8052</name>
</gene>
<keyword evidence="1" id="KW-0677">Repeat</keyword>
<protein>
    <recommendedName>
        <fullName evidence="3">Nephrocystin 3-like N-terminal domain-containing protein</fullName>
    </recommendedName>
</protein>
<evidence type="ECO:0000313" key="5">
    <source>
        <dbReference type="Proteomes" id="UP001213000"/>
    </source>
</evidence>
<feature type="domain" description="Nephrocystin 3-like N-terminal" evidence="3">
    <location>
        <begin position="123"/>
        <end position="285"/>
    </location>
</feature>
<dbReference type="SUPFAM" id="SSF52540">
    <property type="entry name" value="P-loop containing nucleoside triphosphate hydrolases"/>
    <property type="match status" value="1"/>
</dbReference>
<dbReference type="EMBL" id="JANIEX010000627">
    <property type="protein sequence ID" value="KAJ3564807.1"/>
    <property type="molecule type" value="Genomic_DNA"/>
</dbReference>
<feature type="region of interest" description="Disordered" evidence="2">
    <location>
        <begin position="27"/>
        <end position="54"/>
    </location>
</feature>
<dbReference type="PANTHER" id="PTHR10039">
    <property type="entry name" value="AMELOGENIN"/>
    <property type="match status" value="1"/>
</dbReference>
<proteinExistence type="predicted"/>
<dbReference type="PANTHER" id="PTHR10039:SF17">
    <property type="entry name" value="FUNGAL STAND N-TERMINAL GOODBYE DOMAIN-CONTAINING PROTEIN-RELATED"/>
    <property type="match status" value="1"/>
</dbReference>
<dbReference type="AlphaFoldDB" id="A0AAD5YS81"/>
<name>A0AAD5YS81_9AGAR</name>
<dbReference type="Gene3D" id="3.40.50.300">
    <property type="entry name" value="P-loop containing nucleotide triphosphate hydrolases"/>
    <property type="match status" value="1"/>
</dbReference>
<reference evidence="4" key="1">
    <citation type="submission" date="2022-07" db="EMBL/GenBank/DDBJ databases">
        <title>Genome Sequence of Leucocoprinus birnbaumii.</title>
        <authorList>
            <person name="Buettner E."/>
        </authorList>
    </citation>
    <scope>NUCLEOTIDE SEQUENCE</scope>
    <source>
        <strain evidence="4">VT141</strain>
    </source>
</reference>
<dbReference type="Pfam" id="PF24883">
    <property type="entry name" value="NPHP3_N"/>
    <property type="match status" value="1"/>
</dbReference>
<dbReference type="InterPro" id="IPR056884">
    <property type="entry name" value="NPHP3-like_N"/>
</dbReference>
<evidence type="ECO:0000313" key="4">
    <source>
        <dbReference type="EMBL" id="KAJ3564807.1"/>
    </source>
</evidence>
<evidence type="ECO:0000256" key="1">
    <source>
        <dbReference type="ARBA" id="ARBA00022737"/>
    </source>
</evidence>
<dbReference type="Proteomes" id="UP001213000">
    <property type="component" value="Unassembled WGS sequence"/>
</dbReference>
<comment type="caution">
    <text evidence="4">The sequence shown here is derived from an EMBL/GenBank/DDBJ whole genome shotgun (WGS) entry which is preliminary data.</text>
</comment>